<reference evidence="1" key="1">
    <citation type="submission" date="2021-02" db="EMBL/GenBank/DDBJ databases">
        <authorList>
            <person name="Nowell W R."/>
        </authorList>
    </citation>
    <scope>NUCLEOTIDE SEQUENCE</scope>
</reference>
<dbReference type="EMBL" id="CAJOBJ010366038">
    <property type="protein sequence ID" value="CAF5221076.1"/>
    <property type="molecule type" value="Genomic_DNA"/>
</dbReference>
<dbReference type="AlphaFoldDB" id="A0A8S3JQQ0"/>
<dbReference type="Proteomes" id="UP000681720">
    <property type="component" value="Unassembled WGS sequence"/>
</dbReference>
<comment type="caution">
    <text evidence="1">The sequence shown here is derived from an EMBL/GenBank/DDBJ whole genome shotgun (WGS) entry which is preliminary data.</text>
</comment>
<feature type="non-terminal residue" evidence="1">
    <location>
        <position position="1"/>
    </location>
</feature>
<accession>A0A8S3JQQ0</accession>
<name>A0A8S3JQQ0_9BILA</name>
<organism evidence="1 2">
    <name type="scientific">Rotaria magnacalcarata</name>
    <dbReference type="NCBI Taxonomy" id="392030"/>
    <lineage>
        <taxon>Eukaryota</taxon>
        <taxon>Metazoa</taxon>
        <taxon>Spiralia</taxon>
        <taxon>Gnathifera</taxon>
        <taxon>Rotifera</taxon>
        <taxon>Eurotatoria</taxon>
        <taxon>Bdelloidea</taxon>
        <taxon>Philodinida</taxon>
        <taxon>Philodinidae</taxon>
        <taxon>Rotaria</taxon>
    </lineage>
</organism>
<evidence type="ECO:0000313" key="2">
    <source>
        <dbReference type="Proteomes" id="UP000681720"/>
    </source>
</evidence>
<gene>
    <name evidence="1" type="ORF">GIL414_LOCUS84365</name>
</gene>
<proteinExistence type="predicted"/>
<protein>
    <submittedName>
        <fullName evidence="1">Uncharacterized protein</fullName>
    </submittedName>
</protein>
<sequence length="53" mass="6143">NVFFESVSKLIWKVNTFMKTLTINIKSLILMKTLTINIKSLILMKTLTININD</sequence>
<evidence type="ECO:0000313" key="1">
    <source>
        <dbReference type="EMBL" id="CAF5221076.1"/>
    </source>
</evidence>